<evidence type="ECO:0000313" key="3">
    <source>
        <dbReference type="EMBL" id="AFJ91477.1"/>
    </source>
</evidence>
<organism evidence="3">
    <name type="scientific">Rhizobium meliloti</name>
    <name type="common">Ensifer meliloti</name>
    <name type="synonym">Sinorhizobium meliloti</name>
    <dbReference type="NCBI Taxonomy" id="382"/>
    <lineage>
        <taxon>Bacteria</taxon>
        <taxon>Pseudomonadati</taxon>
        <taxon>Pseudomonadota</taxon>
        <taxon>Alphaproteobacteria</taxon>
        <taxon>Hyphomicrobiales</taxon>
        <taxon>Rhizobiaceae</taxon>
        <taxon>Sinorhizobium/Ensifer group</taxon>
        <taxon>Sinorhizobium</taxon>
    </lineage>
</organism>
<geneLocation type="plasmid" evidence="3">
    <name>pHRC017</name>
</geneLocation>
<dbReference type="EMBL" id="JQ665880">
    <property type="protein sequence ID" value="AFJ91345.1"/>
    <property type="molecule type" value="Genomic_DNA"/>
</dbReference>
<feature type="compositionally biased region" description="Polar residues" evidence="1">
    <location>
        <begin position="92"/>
        <end position="105"/>
    </location>
</feature>
<name>I2E1V9_RHIML</name>
<sequence>MFKNFVGQHHAGAIPYQDFQTITALRPEDHRHPGMRVELQLGLHHQSQRLMPTAEVHRPRCNQDRQSLARDDHTGARMARTRAATRSTGTSPGTRNTTSGPISNVKTDETASDSGGAKTFTASLGSAAIAKGTNAGSASPLSDRPGIASNGSARMPSRACRRQKESWCGTTS</sequence>
<dbReference type="EMBL" id="JQ665880">
    <property type="protein sequence ID" value="AFJ91477.1"/>
    <property type="molecule type" value="Genomic_DNA"/>
</dbReference>
<protein>
    <submittedName>
        <fullName evidence="3">Uncharacterized protein</fullName>
    </submittedName>
</protein>
<proteinExistence type="predicted"/>
<keyword evidence="3" id="KW-0614">Plasmid</keyword>
<dbReference type="AlphaFoldDB" id="I2E1V9"/>
<reference evidence="3" key="1">
    <citation type="journal article" date="2012" name="Mol. Plant Microbe Interact.">
        <title>Rhizobial plasmids that cause impaired symbiotic nitrogen fixation and enhanced host invasion.</title>
        <authorList>
            <person name="Crook M.B."/>
            <person name="Lindsay D.P."/>
            <person name="Biggs M.B."/>
            <person name="Bentley J.S."/>
            <person name="Price J.C."/>
            <person name="Clement S.C."/>
            <person name="Clement M.J."/>
            <person name="Long S.R."/>
            <person name="Griffitts J.S."/>
        </authorList>
    </citation>
    <scope>NUCLEOTIDE SEQUENCE</scope>
    <source>
        <strain evidence="3">C017</strain>
        <plasmid evidence="3">pHRC017</plasmid>
    </source>
</reference>
<accession>I2E1V9</accession>
<feature type="region of interest" description="Disordered" evidence="1">
    <location>
        <begin position="132"/>
        <end position="172"/>
    </location>
</feature>
<feature type="compositionally biased region" description="Low complexity" evidence="1">
    <location>
        <begin position="76"/>
        <end position="91"/>
    </location>
</feature>
<feature type="compositionally biased region" description="Basic and acidic residues" evidence="1">
    <location>
        <begin position="55"/>
        <end position="75"/>
    </location>
</feature>
<evidence type="ECO:0000313" key="2">
    <source>
        <dbReference type="EMBL" id="AFJ91345.1"/>
    </source>
</evidence>
<gene>
    <name evidence="2" type="ORF">pHRC017_0180</name>
    <name evidence="3" type="ORF">pHRC017_0398</name>
</gene>
<evidence type="ECO:0000256" key="1">
    <source>
        <dbReference type="SAM" id="MobiDB-lite"/>
    </source>
</evidence>
<feature type="region of interest" description="Disordered" evidence="1">
    <location>
        <begin position="54"/>
        <end position="119"/>
    </location>
</feature>